<dbReference type="RefSeq" id="WP_317124256.1">
    <property type="nucleotide sequence ID" value="NZ_JAWJBA010000540.1"/>
</dbReference>
<keyword evidence="2" id="KW-1185">Reference proteome</keyword>
<dbReference type="EMBL" id="JAWJBA010000540">
    <property type="protein sequence ID" value="MDV2687287.1"/>
    <property type="molecule type" value="Genomic_DNA"/>
</dbReference>
<protein>
    <recommendedName>
        <fullName evidence="3">Ribosomal protein L2</fullName>
    </recommendedName>
</protein>
<feature type="non-terminal residue" evidence="1">
    <location>
        <position position="1"/>
    </location>
</feature>
<name>A0ABU3XI19_9BACI</name>
<proteinExistence type="predicted"/>
<evidence type="ECO:0008006" key="3">
    <source>
        <dbReference type="Google" id="ProtNLM"/>
    </source>
</evidence>
<evidence type="ECO:0000313" key="2">
    <source>
        <dbReference type="Proteomes" id="UP001287282"/>
    </source>
</evidence>
<dbReference type="Proteomes" id="UP001287282">
    <property type="component" value="Unassembled WGS sequence"/>
</dbReference>
<organism evidence="1 2">
    <name type="scientific">Alkalihalophilus lindianensis</name>
    <dbReference type="NCBI Taxonomy" id="1630542"/>
    <lineage>
        <taxon>Bacteria</taxon>
        <taxon>Bacillati</taxon>
        <taxon>Bacillota</taxon>
        <taxon>Bacilli</taxon>
        <taxon>Bacillales</taxon>
        <taxon>Bacillaceae</taxon>
        <taxon>Alkalihalophilus</taxon>
    </lineage>
</organism>
<reference evidence="1 2" key="1">
    <citation type="submission" date="2023-10" db="EMBL/GenBank/DDBJ databases">
        <title>Screening of Alkalihalobacillus lindianensis BZ-TG-R113 and Its Alleviation of Salt Stress on Rapeseed Growth.</title>
        <authorList>
            <person name="Zhao B."/>
            <person name="Guo T."/>
        </authorList>
    </citation>
    <scope>NUCLEOTIDE SEQUENCE [LARGE SCALE GENOMIC DNA]</scope>
    <source>
        <strain evidence="1 2">BZ-TG-R113</strain>
    </source>
</reference>
<evidence type="ECO:0000313" key="1">
    <source>
        <dbReference type="EMBL" id="MDV2687287.1"/>
    </source>
</evidence>
<sequence>KKIGRSGKPGGCLVRIGLFNHIYVIPGDGTVTPSFVGRGGAGIACGSVAFSSRRNCGVLCPPRRSLSSTAEPDPWTL</sequence>
<accession>A0ABU3XI19</accession>
<gene>
    <name evidence="1" type="ORF">RYX56_23350</name>
</gene>
<comment type="caution">
    <text evidence="1">The sequence shown here is derived from an EMBL/GenBank/DDBJ whole genome shotgun (WGS) entry which is preliminary data.</text>
</comment>